<dbReference type="AlphaFoldDB" id="A0A3N2BAP3"/>
<keyword evidence="3" id="KW-1185">Reference proteome</keyword>
<comment type="caution">
    <text evidence="2">The sequence shown here is derived from an EMBL/GenBank/DDBJ whole genome shotgun (WGS) entry which is preliminary data.</text>
</comment>
<dbReference type="RefSeq" id="WP_123302927.1">
    <property type="nucleotide sequence ID" value="NZ_RKHK01000001.1"/>
</dbReference>
<evidence type="ECO:0008006" key="4">
    <source>
        <dbReference type="Google" id="ProtNLM"/>
    </source>
</evidence>
<sequence length="275" mass="29377">MPATITRARLTASTKEAVLAAAVDLARSAAIDVGGEQAVGEHLGVIVDGERLLTHVFASTAPGYRGWCWAVTLARPPRGRRATVCEVEQLPGEEAILAPEWVPWADRLSPEDVGPGDVLPYLEDDPRLEQGYEATSEDDADLLGGQLLFELGLGRERVLSAEGRRQALTRWYDSRGPEAPEAKAARSQCSTCGFFLKLAGSPRRLFGVCANEWSPSDGQVVSLDHGCGAHSETHGPKPASLWQPTEPVISEPSLEVIATEPLRPAAEAGDAPSPE</sequence>
<accession>A0A3N2BAP3</accession>
<dbReference type="EMBL" id="RKHK01000001">
    <property type="protein sequence ID" value="ROR72350.1"/>
    <property type="molecule type" value="Genomic_DNA"/>
</dbReference>
<name>A0A3N2BAP3_9MICO</name>
<organism evidence="2 3">
    <name type="scientific">Bogoriella caseilytica</name>
    <dbReference type="NCBI Taxonomy" id="56055"/>
    <lineage>
        <taxon>Bacteria</taxon>
        <taxon>Bacillati</taxon>
        <taxon>Actinomycetota</taxon>
        <taxon>Actinomycetes</taxon>
        <taxon>Micrococcales</taxon>
        <taxon>Bogoriellaceae</taxon>
        <taxon>Bogoriella</taxon>
    </lineage>
</organism>
<reference evidence="2 3" key="1">
    <citation type="submission" date="2018-11" db="EMBL/GenBank/DDBJ databases">
        <title>Sequencing the genomes of 1000 actinobacteria strains.</title>
        <authorList>
            <person name="Klenk H.-P."/>
        </authorList>
    </citation>
    <scope>NUCLEOTIDE SEQUENCE [LARGE SCALE GENOMIC DNA]</scope>
    <source>
        <strain evidence="2 3">DSM 11294</strain>
    </source>
</reference>
<dbReference type="OrthoDB" id="3210158at2"/>
<evidence type="ECO:0000256" key="1">
    <source>
        <dbReference type="SAM" id="MobiDB-lite"/>
    </source>
</evidence>
<evidence type="ECO:0000313" key="3">
    <source>
        <dbReference type="Proteomes" id="UP000280668"/>
    </source>
</evidence>
<protein>
    <recommendedName>
        <fullName evidence="4">DUF3027 family protein</fullName>
    </recommendedName>
</protein>
<dbReference type="Pfam" id="PF11228">
    <property type="entry name" value="DUF3027"/>
    <property type="match status" value="1"/>
</dbReference>
<dbReference type="Proteomes" id="UP000280668">
    <property type="component" value="Unassembled WGS sequence"/>
</dbReference>
<feature type="region of interest" description="Disordered" evidence="1">
    <location>
        <begin position="255"/>
        <end position="275"/>
    </location>
</feature>
<evidence type="ECO:0000313" key="2">
    <source>
        <dbReference type="EMBL" id="ROR72350.1"/>
    </source>
</evidence>
<gene>
    <name evidence="2" type="ORF">EDD31_0701</name>
</gene>
<dbReference type="InterPro" id="IPR021391">
    <property type="entry name" value="DUF3027"/>
</dbReference>
<proteinExistence type="predicted"/>